<evidence type="ECO:0000313" key="1">
    <source>
        <dbReference type="EMBL" id="KAJ8131014.1"/>
    </source>
</evidence>
<dbReference type="EMBL" id="JAPUUL010000375">
    <property type="protein sequence ID" value="KAJ8131014.1"/>
    <property type="molecule type" value="Genomic_DNA"/>
</dbReference>
<proteinExistence type="predicted"/>
<evidence type="ECO:0000313" key="2">
    <source>
        <dbReference type="Proteomes" id="UP001153332"/>
    </source>
</evidence>
<name>A0ACC2JU09_9PEZI</name>
<gene>
    <name evidence="1" type="ORF">O1611_g2612</name>
</gene>
<comment type="caution">
    <text evidence="1">The sequence shown here is derived from an EMBL/GenBank/DDBJ whole genome shotgun (WGS) entry which is preliminary data.</text>
</comment>
<protein>
    <submittedName>
        <fullName evidence="1">Uncharacterized protein</fullName>
    </submittedName>
</protein>
<accession>A0ACC2JU09</accession>
<reference evidence="1" key="1">
    <citation type="submission" date="2022-12" db="EMBL/GenBank/DDBJ databases">
        <title>Genome Sequence of Lasiodiplodia mahajangana.</title>
        <authorList>
            <person name="Buettner E."/>
        </authorList>
    </citation>
    <scope>NUCLEOTIDE SEQUENCE</scope>
    <source>
        <strain evidence="1">VT137</strain>
    </source>
</reference>
<dbReference type="Proteomes" id="UP001153332">
    <property type="component" value="Unassembled WGS sequence"/>
</dbReference>
<keyword evidence="2" id="KW-1185">Reference proteome</keyword>
<sequence>MPPNTTTKDHQGSSGSKAESDSLDEHKPGTSRPLTEDTINQPFPRKSLPNATTRSQRPRSQKSMARVKRASGGVSKQTRSSGKSNRTNVTSLSSSRSHYISGGVFTCSETLTVGNTSRGTANSSHLTPGHTFEDTKFEANVLHVGNTGTSSEGHRFIRSQHHAKSFSHLGDFRDEKAKQDTIRRHVGPQN</sequence>
<organism evidence="1 2">
    <name type="scientific">Lasiodiplodia mahajangana</name>
    <dbReference type="NCBI Taxonomy" id="1108764"/>
    <lineage>
        <taxon>Eukaryota</taxon>
        <taxon>Fungi</taxon>
        <taxon>Dikarya</taxon>
        <taxon>Ascomycota</taxon>
        <taxon>Pezizomycotina</taxon>
        <taxon>Dothideomycetes</taxon>
        <taxon>Dothideomycetes incertae sedis</taxon>
        <taxon>Botryosphaeriales</taxon>
        <taxon>Botryosphaeriaceae</taxon>
        <taxon>Lasiodiplodia</taxon>
    </lineage>
</organism>